<evidence type="ECO:0000256" key="6">
    <source>
        <dbReference type="SAM" id="Coils"/>
    </source>
</evidence>
<dbReference type="CDD" id="cd00082">
    <property type="entry name" value="HisKA"/>
    <property type="match status" value="1"/>
</dbReference>
<dbReference type="PRINTS" id="PR00344">
    <property type="entry name" value="BCTRLSENSOR"/>
</dbReference>
<evidence type="ECO:0000259" key="8">
    <source>
        <dbReference type="PROSITE" id="PS50112"/>
    </source>
</evidence>
<dbReference type="Gene3D" id="2.10.70.100">
    <property type="match status" value="1"/>
</dbReference>
<dbReference type="Gene3D" id="1.10.287.130">
    <property type="match status" value="1"/>
</dbReference>
<protein>
    <recommendedName>
        <fullName evidence="2">histidine kinase</fullName>
        <ecNumber evidence="2">2.7.13.3</ecNumber>
    </recommendedName>
</protein>
<dbReference type="EC" id="2.7.13.3" evidence="2"/>
<evidence type="ECO:0000313" key="10">
    <source>
        <dbReference type="EMBL" id="MBL0404895.1"/>
    </source>
</evidence>
<dbReference type="InterPro" id="IPR036097">
    <property type="entry name" value="HisK_dim/P_sf"/>
</dbReference>
<feature type="domain" description="Histidine kinase" evidence="7">
    <location>
        <begin position="718"/>
        <end position="953"/>
    </location>
</feature>
<feature type="domain" description="PAS" evidence="8">
    <location>
        <begin position="428"/>
        <end position="498"/>
    </location>
</feature>
<keyword evidence="4" id="KW-0808">Transferase</keyword>
<dbReference type="FunFam" id="3.30.450.20:FF:000099">
    <property type="entry name" value="Sensory box sensor histidine kinase"/>
    <property type="match status" value="1"/>
</dbReference>
<dbReference type="PROSITE" id="PS50112">
    <property type="entry name" value="PAS"/>
    <property type="match status" value="2"/>
</dbReference>
<dbReference type="Pfam" id="PF08447">
    <property type="entry name" value="PAS_3"/>
    <property type="match status" value="3"/>
</dbReference>
<dbReference type="Pfam" id="PF02518">
    <property type="entry name" value="HATPase_c"/>
    <property type="match status" value="1"/>
</dbReference>
<dbReference type="SMART" id="SM00091">
    <property type="entry name" value="PAS"/>
    <property type="match status" value="5"/>
</dbReference>
<dbReference type="SMART" id="SM00388">
    <property type="entry name" value="HisKA"/>
    <property type="match status" value="1"/>
</dbReference>
<dbReference type="Gene3D" id="3.30.565.10">
    <property type="entry name" value="Histidine kinase-like ATPase, C-terminal domain"/>
    <property type="match status" value="1"/>
</dbReference>
<dbReference type="InterPro" id="IPR036890">
    <property type="entry name" value="HATPase_C_sf"/>
</dbReference>
<dbReference type="SUPFAM" id="SSF55874">
    <property type="entry name" value="ATPase domain of HSP90 chaperone/DNA topoisomerase II/histidine kinase"/>
    <property type="match status" value="1"/>
</dbReference>
<dbReference type="InterPro" id="IPR052162">
    <property type="entry name" value="Sensor_kinase/Photoreceptor"/>
</dbReference>
<dbReference type="InterPro" id="IPR003661">
    <property type="entry name" value="HisK_dim/P_dom"/>
</dbReference>
<evidence type="ECO:0000256" key="5">
    <source>
        <dbReference type="ARBA" id="ARBA00022777"/>
    </source>
</evidence>
<feature type="domain" description="PAS" evidence="8">
    <location>
        <begin position="554"/>
        <end position="624"/>
    </location>
</feature>
<reference evidence="10" key="1">
    <citation type="submission" date="2021-01" db="EMBL/GenBank/DDBJ databases">
        <title>Microvirga sp.</title>
        <authorList>
            <person name="Kim M.K."/>
        </authorList>
    </citation>
    <scope>NUCLEOTIDE SEQUENCE</scope>
    <source>
        <strain evidence="10">5420S-16</strain>
    </source>
</reference>
<evidence type="ECO:0000256" key="3">
    <source>
        <dbReference type="ARBA" id="ARBA00022553"/>
    </source>
</evidence>
<dbReference type="PROSITE" id="PS50113">
    <property type="entry name" value="PAC"/>
    <property type="match status" value="4"/>
</dbReference>
<dbReference type="Gene3D" id="3.30.450.20">
    <property type="entry name" value="PAS domain"/>
    <property type="match status" value="5"/>
</dbReference>
<dbReference type="PANTHER" id="PTHR43304">
    <property type="entry name" value="PHYTOCHROME-LIKE PROTEIN CPH1"/>
    <property type="match status" value="1"/>
</dbReference>
<evidence type="ECO:0000256" key="4">
    <source>
        <dbReference type="ARBA" id="ARBA00022679"/>
    </source>
</evidence>
<proteinExistence type="predicted"/>
<dbReference type="Pfam" id="PF08448">
    <property type="entry name" value="PAS_4"/>
    <property type="match status" value="2"/>
</dbReference>
<gene>
    <name evidence="10" type="ORF">JKG68_13025</name>
</gene>
<dbReference type="PROSITE" id="PS50109">
    <property type="entry name" value="HIS_KIN"/>
    <property type="match status" value="1"/>
</dbReference>
<dbReference type="InterPro" id="IPR001610">
    <property type="entry name" value="PAC"/>
</dbReference>
<keyword evidence="6" id="KW-0175">Coiled coil</keyword>
<comment type="caution">
    <text evidence="10">The sequence shown here is derived from an EMBL/GenBank/DDBJ whole genome shotgun (WGS) entry which is preliminary data.</text>
</comment>
<evidence type="ECO:0000259" key="7">
    <source>
        <dbReference type="PROSITE" id="PS50109"/>
    </source>
</evidence>
<dbReference type="CDD" id="cd00075">
    <property type="entry name" value="HATPase"/>
    <property type="match status" value="1"/>
</dbReference>
<dbReference type="SMART" id="SM00086">
    <property type="entry name" value="PAC"/>
    <property type="match status" value="3"/>
</dbReference>
<feature type="domain" description="PAC" evidence="9">
    <location>
        <begin position="627"/>
        <end position="679"/>
    </location>
</feature>
<evidence type="ECO:0000259" key="9">
    <source>
        <dbReference type="PROSITE" id="PS50113"/>
    </source>
</evidence>
<dbReference type="GO" id="GO:0000155">
    <property type="term" value="F:phosphorelay sensor kinase activity"/>
    <property type="evidence" value="ECO:0007669"/>
    <property type="project" value="InterPro"/>
</dbReference>
<dbReference type="SMART" id="SM00387">
    <property type="entry name" value="HATPase_c"/>
    <property type="match status" value="1"/>
</dbReference>
<keyword evidence="11" id="KW-1185">Reference proteome</keyword>
<dbReference type="NCBIfam" id="TIGR00229">
    <property type="entry name" value="sensory_box"/>
    <property type="match status" value="2"/>
</dbReference>
<dbReference type="AlphaFoldDB" id="A0A937D259"/>
<feature type="domain" description="PAC" evidence="9">
    <location>
        <begin position="244"/>
        <end position="299"/>
    </location>
</feature>
<organism evidence="10 11">
    <name type="scientific">Microvirga aerilata</name>
    <dbReference type="NCBI Taxonomy" id="670292"/>
    <lineage>
        <taxon>Bacteria</taxon>
        <taxon>Pseudomonadati</taxon>
        <taxon>Pseudomonadota</taxon>
        <taxon>Alphaproteobacteria</taxon>
        <taxon>Hyphomicrobiales</taxon>
        <taxon>Methylobacteriaceae</taxon>
        <taxon>Microvirga</taxon>
    </lineage>
</organism>
<evidence type="ECO:0000256" key="2">
    <source>
        <dbReference type="ARBA" id="ARBA00012438"/>
    </source>
</evidence>
<feature type="coiled-coil region" evidence="6">
    <location>
        <begin position="149"/>
        <end position="179"/>
    </location>
</feature>
<dbReference type="SUPFAM" id="SSF47384">
    <property type="entry name" value="Homodimeric domain of signal transducing histidine kinase"/>
    <property type="match status" value="1"/>
</dbReference>
<keyword evidence="5" id="KW-0418">Kinase</keyword>
<dbReference type="EMBL" id="JAEQMY010000016">
    <property type="protein sequence ID" value="MBL0404895.1"/>
    <property type="molecule type" value="Genomic_DNA"/>
</dbReference>
<feature type="domain" description="PAC" evidence="9">
    <location>
        <begin position="375"/>
        <end position="427"/>
    </location>
</feature>
<dbReference type="InterPro" id="IPR003594">
    <property type="entry name" value="HATPase_dom"/>
</dbReference>
<dbReference type="InterPro" id="IPR005467">
    <property type="entry name" value="His_kinase_dom"/>
</dbReference>
<dbReference type="InterPro" id="IPR013655">
    <property type="entry name" value="PAS_fold_3"/>
</dbReference>
<evidence type="ECO:0000313" key="11">
    <source>
        <dbReference type="Proteomes" id="UP000605848"/>
    </source>
</evidence>
<name>A0A937D259_9HYPH</name>
<dbReference type="CDD" id="cd00130">
    <property type="entry name" value="PAS"/>
    <property type="match status" value="3"/>
</dbReference>
<dbReference type="RefSeq" id="WP_202060046.1">
    <property type="nucleotide sequence ID" value="NZ_JAEQMY010000016.1"/>
</dbReference>
<evidence type="ECO:0000256" key="1">
    <source>
        <dbReference type="ARBA" id="ARBA00000085"/>
    </source>
</evidence>
<dbReference type="InterPro" id="IPR004358">
    <property type="entry name" value="Sig_transdc_His_kin-like_C"/>
</dbReference>
<dbReference type="InterPro" id="IPR035965">
    <property type="entry name" value="PAS-like_dom_sf"/>
</dbReference>
<dbReference type="PANTHER" id="PTHR43304:SF1">
    <property type="entry name" value="PAC DOMAIN-CONTAINING PROTEIN"/>
    <property type="match status" value="1"/>
</dbReference>
<dbReference type="InterPro" id="IPR000700">
    <property type="entry name" value="PAS-assoc_C"/>
</dbReference>
<keyword evidence="3" id="KW-0597">Phosphoprotein</keyword>
<sequence>MKTINFEALFSASPNPYILLDSSLTIRGMNDAYLQVTMREREDLIGRNMFDAFPSDPDSPGYRQLRASFDRVIRDKVADHLPLIEYAIPLPNGQGFEERYWSASHTPLFNHDGEMTFILQHTVDVSELHRLRVLARSSAPSPAASALIETNMLRQAQAMQEANDALEKERQHLRGLFEQAPGFMAALSGPDHVFTMANAAYLHLVGRENIVGKPVREALPEVVGQGFIDLLDRVYNRGQPFVGRSIRVALSQEPGSPPEERFLDFVYQPIFGTDGAVSGIFVQGHDVTEQKRSEDALRASESRLRLAIDAGRMAVWELDVATDTLVGSPELYQLLGFPADARPSIDEIRAHYYPGERDRMQAAGQEAMARGERFVEVEFRFIRPDQAIRWMLLRAEMKLNPDRTPARAVGVILDITDQKRVEDALRESEQRFRLVAESAPVMLWMGDQNGKCVYLNRAQREFWGVELEAIADFDWGTTVHPEDHDALYGPFGQGMQAQAPFSTEARLQRADGEYRIVSTNAQPRFSPGGEFLGMIGVNVDITENRQTERALRESEERFRAIANSIDQLIWATQPNGYHDYYNQRWYEYTGVPEGTTDGAGWSGMFHPDDQERAWSIWRHCLETGEPYHIEYRLKHRSGQYRWVLGRAQPVRDDQGRIIRWFGTCTDIHDFKQAQEELRESRERAVRTEEETRRLASMLADRVAELDAANEEIQRFAYIVSHDLRAPLVNVMGFTSELESAHAEIEQFYRKVLETNPGLVSPDTRSAVEADLVEAIGFIRSSTVKMDKLINAILKLSREGRRVLAPEHLGMGALLEAQRQSVAHQLHERGAELVIENVPDLTSDRLAVEQIFGNLIDNAVKYLDPARQGRIVVRGQDLGIGIRYEIEDNGRGIDPKDYERIFDLFRRSGVQDQQGEGIGLAHVRALVRRLGGTISVSSRLGEGSTFTVVLPKYINMSSEAA</sequence>
<dbReference type="InterPro" id="IPR000014">
    <property type="entry name" value="PAS"/>
</dbReference>
<comment type="catalytic activity">
    <reaction evidence="1">
        <text>ATP + protein L-histidine = ADP + protein N-phospho-L-histidine.</text>
        <dbReference type="EC" id="2.7.13.3"/>
    </reaction>
</comment>
<dbReference type="SUPFAM" id="SSF55785">
    <property type="entry name" value="PYP-like sensor domain (PAS domain)"/>
    <property type="match status" value="5"/>
</dbReference>
<dbReference type="InterPro" id="IPR013656">
    <property type="entry name" value="PAS_4"/>
</dbReference>
<dbReference type="Proteomes" id="UP000605848">
    <property type="component" value="Unassembled WGS sequence"/>
</dbReference>
<feature type="domain" description="PAC" evidence="9">
    <location>
        <begin position="501"/>
        <end position="553"/>
    </location>
</feature>
<accession>A0A937D259</accession>